<evidence type="ECO:0000256" key="5">
    <source>
        <dbReference type="ARBA" id="ARBA00022824"/>
    </source>
</evidence>
<comment type="subcellular location">
    <subcellularLocation>
        <location evidence="1">Microsome membrane</location>
        <topology evidence="1">Single-pass membrane protein</topology>
    </subcellularLocation>
</comment>
<keyword evidence="5" id="KW-0256">Endoplasmic reticulum</keyword>
<reference evidence="12" key="2">
    <citation type="submission" date="2022-03" db="EMBL/GenBank/DDBJ databases">
        <title>Draft title - Genomic analysis of global carrot germplasm unveils the trajectory of domestication and the origin of high carotenoid orange carrot.</title>
        <authorList>
            <person name="Iorizzo M."/>
            <person name="Ellison S."/>
            <person name="Senalik D."/>
            <person name="Macko-Podgorni A."/>
            <person name="Grzebelus D."/>
            <person name="Bostan H."/>
            <person name="Rolling W."/>
            <person name="Curaba J."/>
            <person name="Simon P."/>
        </authorList>
    </citation>
    <scope>NUCLEOTIDE SEQUENCE</scope>
    <source>
        <tissue evidence="12">Leaf</tissue>
    </source>
</reference>
<dbReference type="SUPFAM" id="SSF48264">
    <property type="entry name" value="Cytochrome P450"/>
    <property type="match status" value="1"/>
</dbReference>
<dbReference type="FunFam" id="1.10.630.10:FF:000011">
    <property type="entry name" value="Cytochrome P450 83B1"/>
    <property type="match status" value="1"/>
</dbReference>
<dbReference type="OrthoDB" id="1470350at2759"/>
<dbReference type="PRINTS" id="PR00385">
    <property type="entry name" value="P450"/>
</dbReference>
<evidence type="ECO:0000256" key="11">
    <source>
        <dbReference type="RuleBase" id="RU000461"/>
    </source>
</evidence>
<dbReference type="InterPro" id="IPR017972">
    <property type="entry name" value="Cyt_P450_CS"/>
</dbReference>
<evidence type="ECO:0000256" key="8">
    <source>
        <dbReference type="ARBA" id="ARBA00023004"/>
    </source>
</evidence>
<dbReference type="KEGG" id="dcr:108198868"/>
<dbReference type="PANTHER" id="PTHR47955">
    <property type="entry name" value="CYTOCHROME P450 FAMILY 71 PROTEIN"/>
    <property type="match status" value="1"/>
</dbReference>
<sequence>MILQYLYYFPVFATTNRNTTQKKPPPSPPRLPIIGNLHQIGPYPHVSLRALAKKYGPLMLLKFGSVPVLVVSSADAAREILRTYDLVFSDRPISNVSNKIFYYGRNVGFSRYSEYWRQVKSICVTQLLSTKRVHSFHNAREEEVALFLQKIRGSHSKTVNLSEMISQLTNNILFRVVLGGKSDSPHKWNYSYRIVVKKILDMLAYSHSMGDFFPYLVWFDWLSGLNGKVEKAAYEVDAFLESVVRDHHAATDDGCANKDFVSILLDIGSPIDKECIKAVILDMLIAGTETTATTLEWTMAALIKNPDVMSKLQKEVRKIGKGKSQILEDDLVKMNYLKAVMKESMRLYMPAPLVVPREARQDVNVLGYDIEAGTQVLINAWALSRDPSLWDNPEEFRPERFLNSPVDYKGLHYEYLPFGSGRRGCPGIQFAVAINELAVANIVHNFNLELPDGKRVEHLDMTALSGLVLHLKSPLLVVATPHV</sequence>
<evidence type="ECO:0000256" key="3">
    <source>
        <dbReference type="ARBA" id="ARBA00022617"/>
    </source>
</evidence>
<reference evidence="12" key="1">
    <citation type="journal article" date="2016" name="Nat. Genet.">
        <title>A high-quality carrot genome assembly provides new insights into carotenoid accumulation and asterid genome evolution.</title>
        <authorList>
            <person name="Iorizzo M."/>
            <person name="Ellison S."/>
            <person name="Senalik D."/>
            <person name="Zeng P."/>
            <person name="Satapoomin P."/>
            <person name="Huang J."/>
            <person name="Bowman M."/>
            <person name="Iovene M."/>
            <person name="Sanseverino W."/>
            <person name="Cavagnaro P."/>
            <person name="Yildiz M."/>
            <person name="Macko-Podgorni A."/>
            <person name="Moranska E."/>
            <person name="Grzebelus E."/>
            <person name="Grzebelus D."/>
            <person name="Ashrafi H."/>
            <person name="Zheng Z."/>
            <person name="Cheng S."/>
            <person name="Spooner D."/>
            <person name="Van Deynze A."/>
            <person name="Simon P."/>
        </authorList>
    </citation>
    <scope>NUCLEOTIDE SEQUENCE</scope>
    <source>
        <tissue evidence="12">Leaf</tissue>
    </source>
</reference>
<dbReference type="EMBL" id="CP093343">
    <property type="protein sequence ID" value="WOG85180.1"/>
    <property type="molecule type" value="Genomic_DNA"/>
</dbReference>
<dbReference type="Gramene" id="KZN11434">
    <property type="protein sequence ID" value="KZN11434"/>
    <property type="gene ID" value="DCAR_004090"/>
</dbReference>
<keyword evidence="7 11" id="KW-0560">Oxidoreductase</keyword>
<proteinExistence type="inferred from homology"/>
<dbReference type="PRINTS" id="PR00463">
    <property type="entry name" value="EP450I"/>
</dbReference>
<organism evidence="12 13">
    <name type="scientific">Daucus carota subsp. sativus</name>
    <name type="common">Carrot</name>
    <dbReference type="NCBI Taxonomy" id="79200"/>
    <lineage>
        <taxon>Eukaryota</taxon>
        <taxon>Viridiplantae</taxon>
        <taxon>Streptophyta</taxon>
        <taxon>Embryophyta</taxon>
        <taxon>Tracheophyta</taxon>
        <taxon>Spermatophyta</taxon>
        <taxon>Magnoliopsida</taxon>
        <taxon>eudicotyledons</taxon>
        <taxon>Gunneridae</taxon>
        <taxon>Pentapetalae</taxon>
        <taxon>asterids</taxon>
        <taxon>campanulids</taxon>
        <taxon>Apiales</taxon>
        <taxon>Apiaceae</taxon>
        <taxon>Apioideae</taxon>
        <taxon>Scandiceae</taxon>
        <taxon>Daucinae</taxon>
        <taxon>Daucus</taxon>
        <taxon>Daucus sect. Daucus</taxon>
    </lineage>
</organism>
<comment type="cofactor">
    <cofactor evidence="10">
        <name>heme</name>
        <dbReference type="ChEBI" id="CHEBI:30413"/>
    </cofactor>
</comment>
<keyword evidence="9 11" id="KW-0503">Monooxygenase</keyword>
<dbReference type="OMA" id="GAICHAN"/>
<dbReference type="Proteomes" id="UP000077755">
    <property type="component" value="Chromosome 1"/>
</dbReference>
<evidence type="ECO:0000256" key="6">
    <source>
        <dbReference type="ARBA" id="ARBA00022848"/>
    </source>
</evidence>
<dbReference type="GO" id="GO:0004497">
    <property type="term" value="F:monooxygenase activity"/>
    <property type="evidence" value="ECO:0007669"/>
    <property type="project" value="UniProtKB-KW"/>
</dbReference>
<dbReference type="AlphaFoldDB" id="A0A166IS97"/>
<dbReference type="Gene3D" id="1.10.630.10">
    <property type="entry name" value="Cytochrome P450"/>
    <property type="match status" value="1"/>
</dbReference>
<dbReference type="CDD" id="cd11072">
    <property type="entry name" value="CYP71-like"/>
    <property type="match status" value="1"/>
</dbReference>
<dbReference type="PANTHER" id="PTHR47955:SF15">
    <property type="entry name" value="CYTOCHROME P450 71A2-LIKE"/>
    <property type="match status" value="1"/>
</dbReference>
<accession>A0A166IS97</accession>
<feature type="binding site" description="axial binding residue" evidence="10">
    <location>
        <position position="425"/>
    </location>
    <ligand>
        <name>heme</name>
        <dbReference type="ChEBI" id="CHEBI:30413"/>
    </ligand>
    <ligandPart>
        <name>Fe</name>
        <dbReference type="ChEBI" id="CHEBI:18248"/>
    </ligandPart>
</feature>
<keyword evidence="3 10" id="KW-0349">Heme</keyword>
<dbReference type="InterPro" id="IPR002401">
    <property type="entry name" value="Cyt_P450_E_grp-I"/>
</dbReference>
<evidence type="ECO:0000256" key="9">
    <source>
        <dbReference type="ARBA" id="ARBA00023033"/>
    </source>
</evidence>
<evidence type="ECO:0000313" key="13">
    <source>
        <dbReference type="Proteomes" id="UP000077755"/>
    </source>
</evidence>
<protein>
    <submittedName>
        <fullName evidence="12">Uncharacterized protein</fullName>
    </submittedName>
</protein>
<keyword evidence="4 10" id="KW-0479">Metal-binding</keyword>
<evidence type="ECO:0000256" key="4">
    <source>
        <dbReference type="ARBA" id="ARBA00022723"/>
    </source>
</evidence>
<evidence type="ECO:0000313" key="12">
    <source>
        <dbReference type="EMBL" id="WOG85180.1"/>
    </source>
</evidence>
<dbReference type="InterPro" id="IPR036396">
    <property type="entry name" value="Cyt_P450_sf"/>
</dbReference>
<dbReference type="GO" id="GO:0005506">
    <property type="term" value="F:iron ion binding"/>
    <property type="evidence" value="ECO:0007669"/>
    <property type="project" value="InterPro"/>
</dbReference>
<dbReference type="Pfam" id="PF00067">
    <property type="entry name" value="p450"/>
    <property type="match status" value="1"/>
</dbReference>
<dbReference type="GO" id="GO:0016705">
    <property type="term" value="F:oxidoreductase activity, acting on paired donors, with incorporation or reduction of molecular oxygen"/>
    <property type="evidence" value="ECO:0007669"/>
    <property type="project" value="InterPro"/>
</dbReference>
<dbReference type="GO" id="GO:0020037">
    <property type="term" value="F:heme binding"/>
    <property type="evidence" value="ECO:0007669"/>
    <property type="project" value="InterPro"/>
</dbReference>
<evidence type="ECO:0000256" key="7">
    <source>
        <dbReference type="ARBA" id="ARBA00023002"/>
    </source>
</evidence>
<keyword evidence="8 10" id="KW-0408">Iron</keyword>
<keyword evidence="6" id="KW-0492">Microsome</keyword>
<dbReference type="PROSITE" id="PS00086">
    <property type="entry name" value="CYTOCHROME_P450"/>
    <property type="match status" value="1"/>
</dbReference>
<dbReference type="InterPro" id="IPR001128">
    <property type="entry name" value="Cyt_P450"/>
</dbReference>
<gene>
    <name evidence="12" type="ORF">DCAR_0104368</name>
</gene>
<evidence type="ECO:0000256" key="1">
    <source>
        <dbReference type="ARBA" id="ARBA00004111"/>
    </source>
</evidence>
<name>A0A166IS97_DAUCS</name>
<evidence type="ECO:0000256" key="2">
    <source>
        <dbReference type="ARBA" id="ARBA00010617"/>
    </source>
</evidence>
<evidence type="ECO:0000256" key="10">
    <source>
        <dbReference type="PIRSR" id="PIRSR602401-1"/>
    </source>
</evidence>
<comment type="similarity">
    <text evidence="2 11">Belongs to the cytochrome P450 family.</text>
</comment>
<keyword evidence="13" id="KW-1185">Reference proteome</keyword>